<dbReference type="RefSeq" id="WP_119871787.1">
    <property type="nucleotide sequence ID" value="NZ_BSWF01000003.1"/>
</dbReference>
<reference evidence="1 4" key="1">
    <citation type="submission" date="2020-07" db="EMBL/GenBank/DDBJ databases">
        <title>A pangenomic view of the genus Pectobacterium provides insights into genome organization, phylogeny, and virulence.</title>
        <authorList>
            <person name="Jonkheer E."/>
            <person name="Brankovics B."/>
            <person name="Houwers I."/>
            <person name="Van Der Wolf J."/>
            <person name="Bonants P."/>
            <person name="Vreeburg R."/>
            <person name="Bollema R."/>
            <person name="De Haan J."/>
            <person name="Berke L."/>
            <person name="De Ridder D."/>
            <person name="Smit S."/>
            <person name="Van Der Lee T.A.J."/>
        </authorList>
    </citation>
    <scope>NUCLEOTIDE SEQUENCE [LARGE SCALE GENOMIC DNA]</scope>
    <source>
        <strain evidence="1 4">NAK:384</strain>
    </source>
</reference>
<dbReference type="AlphaFoldDB" id="A0A433NF10"/>
<dbReference type="Proteomes" id="UP000269351">
    <property type="component" value="Chromosome"/>
</dbReference>
<accession>A0A433NF10</accession>
<name>A0A433NF10_9GAMM</name>
<reference evidence="2 3" key="2">
    <citation type="submission" date="2020-11" db="EMBL/GenBank/DDBJ databases">
        <title>Complete genome sequence of Pectobacterium brasiliense strain F126.</title>
        <authorList>
            <person name="Miroshnikov K."/>
            <person name="Vo T.N.H."/>
            <person name="Khodykina M.V."/>
            <person name="Kabanova A.P."/>
            <person name="Shneider M."/>
            <person name="Korzhenkov A."/>
            <person name="Toschakov S.V."/>
            <person name="Miroshnikov K.A."/>
            <person name="Ignatov A.N."/>
            <person name="Mikhailova Y.V."/>
            <person name="Shelenkov A."/>
            <person name="Yanushevich Y.G."/>
            <person name="Evseev P.V."/>
        </authorList>
    </citation>
    <scope>NUCLEOTIDE SEQUENCE [LARGE SCALE GENOMIC DNA]</scope>
    <source>
        <strain evidence="2 3">F126</strain>
    </source>
</reference>
<sequence length="317" mass="35786">MSWDNDSLWSKSKVYFQRAFNDDRDSEIFGLWCAMGLELLSRSTISHFSPCLLAEPDKDQKNLLAALGLNANISQAKSISTSQVLKLCKDLIPDFNEEEITIALALAGRRNEEVHSGTAAFVEYKPQQWIGAFYKCCRVLSQAQDKNLEELFGEDEAKAAHEIITELDKQVKKYVITQINAYEKVFNDKSLEEKEAIKIIAEQQGEDLSHKKHHKVKCPACSCTATVHGNEYGKEQVENKGTEIITRRSVIPTVFSCPACGLKLNGYAQLAAAGVADHYTNRTHYTPQEYYELIDPNDHESMASYAEDHGYYHFSND</sequence>
<dbReference type="EMBL" id="CP065031">
    <property type="protein sequence ID" value="QPK25561.1"/>
    <property type="molecule type" value="Genomic_DNA"/>
</dbReference>
<dbReference type="EMBL" id="JACGET010000002">
    <property type="protein sequence ID" value="MBN3104970.1"/>
    <property type="molecule type" value="Genomic_DNA"/>
</dbReference>
<evidence type="ECO:0000313" key="2">
    <source>
        <dbReference type="EMBL" id="QPK25561.1"/>
    </source>
</evidence>
<dbReference type="Proteomes" id="UP000762586">
    <property type="component" value="Unassembled WGS sequence"/>
</dbReference>
<gene>
    <name evidence="2" type="ORF">F126LOC_007205</name>
    <name evidence="1" type="ORF">H4F48_02620</name>
</gene>
<evidence type="ECO:0008006" key="5">
    <source>
        <dbReference type="Google" id="ProtNLM"/>
    </source>
</evidence>
<evidence type="ECO:0000313" key="4">
    <source>
        <dbReference type="Proteomes" id="UP000762586"/>
    </source>
</evidence>
<keyword evidence="4" id="KW-1185">Reference proteome</keyword>
<protein>
    <recommendedName>
        <fullName evidence="5">DUF4145 domain-containing protein</fullName>
    </recommendedName>
</protein>
<evidence type="ECO:0000313" key="3">
    <source>
        <dbReference type="Proteomes" id="UP000269351"/>
    </source>
</evidence>
<evidence type="ECO:0000313" key="1">
    <source>
        <dbReference type="EMBL" id="MBN3104970.1"/>
    </source>
</evidence>
<proteinExistence type="predicted"/>
<organism evidence="2 3">
    <name type="scientific">Pectobacterium brasiliense</name>
    <dbReference type="NCBI Taxonomy" id="180957"/>
    <lineage>
        <taxon>Bacteria</taxon>
        <taxon>Pseudomonadati</taxon>
        <taxon>Pseudomonadota</taxon>
        <taxon>Gammaproteobacteria</taxon>
        <taxon>Enterobacterales</taxon>
        <taxon>Pectobacteriaceae</taxon>
        <taxon>Pectobacterium</taxon>
    </lineage>
</organism>